<sequence>MEISSGRASVDPQGAYALVVEGLCVNLGGQPVLSSVNLTLPAATTVAVTGPSGAGKSTLLNALGGLQPAARGRVVVAGRDLNRLSDDERAELRLREVGFVLQSSGLVPELSLQENIALPLELAGMRRRGVRDRVAEVVAQLGLTTCARRRPSEVSGGQAQRAAVARAVAARPSVVLADEPTGALDSTNREIVLDLLLEQVERCGSLLVLVTHDPQVAARCARQVRIVDGRVAAGVGAAGG</sequence>
<organism evidence="4 5">
    <name type="scientific">Cellulomonas uda</name>
    <dbReference type="NCBI Taxonomy" id="1714"/>
    <lineage>
        <taxon>Bacteria</taxon>
        <taxon>Bacillati</taxon>
        <taxon>Actinomycetota</taxon>
        <taxon>Actinomycetes</taxon>
        <taxon>Micrococcales</taxon>
        <taxon>Cellulomonadaceae</taxon>
        <taxon>Cellulomonas</taxon>
    </lineage>
</organism>
<dbReference type="PROSITE" id="PS50893">
    <property type="entry name" value="ABC_TRANSPORTER_2"/>
    <property type="match status" value="1"/>
</dbReference>
<dbReference type="GO" id="GO:0022857">
    <property type="term" value="F:transmembrane transporter activity"/>
    <property type="evidence" value="ECO:0007669"/>
    <property type="project" value="TreeGrafter"/>
</dbReference>
<evidence type="ECO:0000256" key="2">
    <source>
        <dbReference type="ARBA" id="ARBA00022840"/>
    </source>
</evidence>
<dbReference type="SMART" id="SM00382">
    <property type="entry name" value="AAA"/>
    <property type="match status" value="1"/>
</dbReference>
<reference evidence="4 5" key="1">
    <citation type="submission" date="2019-06" db="EMBL/GenBank/DDBJ databases">
        <title>Whole genome shotgun sequence of Cellulomonas uda NBRC 3747.</title>
        <authorList>
            <person name="Hosoyama A."/>
            <person name="Uohara A."/>
            <person name="Ohji S."/>
            <person name="Ichikawa N."/>
        </authorList>
    </citation>
    <scope>NUCLEOTIDE SEQUENCE [LARGE SCALE GENOMIC DNA]</scope>
    <source>
        <strain evidence="4 5">NBRC 3747</strain>
    </source>
</reference>
<dbReference type="PANTHER" id="PTHR24220">
    <property type="entry name" value="IMPORT ATP-BINDING PROTEIN"/>
    <property type="match status" value="1"/>
</dbReference>
<evidence type="ECO:0000313" key="4">
    <source>
        <dbReference type="EMBL" id="GEA81363.1"/>
    </source>
</evidence>
<dbReference type="GO" id="GO:0005524">
    <property type="term" value="F:ATP binding"/>
    <property type="evidence" value="ECO:0007669"/>
    <property type="project" value="UniProtKB-KW"/>
</dbReference>
<gene>
    <name evidence="4" type="ORF">CUD01_18070</name>
</gene>
<dbReference type="InterPro" id="IPR017871">
    <property type="entry name" value="ABC_transporter-like_CS"/>
</dbReference>
<dbReference type="PANTHER" id="PTHR24220:SF685">
    <property type="entry name" value="ABC TRANSPORTER RELATED"/>
    <property type="match status" value="1"/>
</dbReference>
<dbReference type="InterPro" id="IPR003593">
    <property type="entry name" value="AAA+_ATPase"/>
</dbReference>
<dbReference type="PROSITE" id="PS00211">
    <property type="entry name" value="ABC_TRANSPORTER_1"/>
    <property type="match status" value="1"/>
</dbReference>
<dbReference type="Pfam" id="PF00005">
    <property type="entry name" value="ABC_tran"/>
    <property type="match status" value="1"/>
</dbReference>
<feature type="domain" description="ABC transporter" evidence="3">
    <location>
        <begin position="18"/>
        <end position="240"/>
    </location>
</feature>
<name>A0A4Y3KBH1_CELUD</name>
<proteinExistence type="predicted"/>
<keyword evidence="2" id="KW-0067">ATP-binding</keyword>
<dbReference type="InterPro" id="IPR003439">
    <property type="entry name" value="ABC_transporter-like_ATP-bd"/>
</dbReference>
<dbReference type="GO" id="GO:0005886">
    <property type="term" value="C:plasma membrane"/>
    <property type="evidence" value="ECO:0007669"/>
    <property type="project" value="TreeGrafter"/>
</dbReference>
<keyword evidence="5" id="KW-1185">Reference proteome</keyword>
<evidence type="ECO:0000256" key="1">
    <source>
        <dbReference type="ARBA" id="ARBA00022741"/>
    </source>
</evidence>
<evidence type="ECO:0000259" key="3">
    <source>
        <dbReference type="PROSITE" id="PS50893"/>
    </source>
</evidence>
<protein>
    <recommendedName>
        <fullName evidence="3">ABC transporter domain-containing protein</fullName>
    </recommendedName>
</protein>
<dbReference type="InterPro" id="IPR027417">
    <property type="entry name" value="P-loop_NTPase"/>
</dbReference>
<dbReference type="EMBL" id="BJLP01000027">
    <property type="protein sequence ID" value="GEA81363.1"/>
    <property type="molecule type" value="Genomic_DNA"/>
</dbReference>
<evidence type="ECO:0000313" key="5">
    <source>
        <dbReference type="Proteomes" id="UP000315842"/>
    </source>
</evidence>
<comment type="caution">
    <text evidence="4">The sequence shown here is derived from an EMBL/GenBank/DDBJ whole genome shotgun (WGS) entry which is preliminary data.</text>
</comment>
<dbReference type="Proteomes" id="UP000315842">
    <property type="component" value="Unassembled WGS sequence"/>
</dbReference>
<keyword evidence="1" id="KW-0547">Nucleotide-binding</keyword>
<dbReference type="InterPro" id="IPR015854">
    <property type="entry name" value="ABC_transpr_LolD-like"/>
</dbReference>
<dbReference type="RefSeq" id="WP_218023850.1">
    <property type="nucleotide sequence ID" value="NZ_BJLP01000027.1"/>
</dbReference>
<dbReference type="GO" id="GO:0016887">
    <property type="term" value="F:ATP hydrolysis activity"/>
    <property type="evidence" value="ECO:0007669"/>
    <property type="project" value="InterPro"/>
</dbReference>
<accession>A0A4Y3KBH1</accession>
<dbReference type="AlphaFoldDB" id="A0A4Y3KBH1"/>
<dbReference type="Gene3D" id="3.40.50.300">
    <property type="entry name" value="P-loop containing nucleotide triphosphate hydrolases"/>
    <property type="match status" value="1"/>
</dbReference>
<dbReference type="SUPFAM" id="SSF52540">
    <property type="entry name" value="P-loop containing nucleoside triphosphate hydrolases"/>
    <property type="match status" value="1"/>
</dbReference>